<evidence type="ECO:0008006" key="3">
    <source>
        <dbReference type="Google" id="ProtNLM"/>
    </source>
</evidence>
<reference evidence="1" key="1">
    <citation type="submission" date="2019-07" db="EMBL/GenBank/DDBJ databases">
        <authorList>
            <person name="Dittberner H."/>
        </authorList>
    </citation>
    <scope>NUCLEOTIDE SEQUENCE [LARGE SCALE GENOMIC DNA]</scope>
</reference>
<dbReference type="GO" id="GO:0006351">
    <property type="term" value="P:DNA-templated transcription"/>
    <property type="evidence" value="ECO:0007669"/>
    <property type="project" value="InterPro"/>
</dbReference>
<keyword evidence="2" id="KW-1185">Reference proteome</keyword>
<dbReference type="OrthoDB" id="360521at2759"/>
<dbReference type="GO" id="GO:0000439">
    <property type="term" value="C:transcription factor TFIIH core complex"/>
    <property type="evidence" value="ECO:0007669"/>
    <property type="project" value="InterPro"/>
</dbReference>
<proteinExistence type="predicted"/>
<dbReference type="EMBL" id="CABITT030000003">
    <property type="protein sequence ID" value="VVA97892.1"/>
    <property type="molecule type" value="Genomic_DNA"/>
</dbReference>
<gene>
    <name evidence="1" type="ORF">ANE_LOCUS8337</name>
</gene>
<organism evidence="1 2">
    <name type="scientific">Arabis nemorensis</name>
    <dbReference type="NCBI Taxonomy" id="586526"/>
    <lineage>
        <taxon>Eukaryota</taxon>
        <taxon>Viridiplantae</taxon>
        <taxon>Streptophyta</taxon>
        <taxon>Embryophyta</taxon>
        <taxon>Tracheophyta</taxon>
        <taxon>Spermatophyta</taxon>
        <taxon>Magnoliopsida</taxon>
        <taxon>eudicotyledons</taxon>
        <taxon>Gunneridae</taxon>
        <taxon>Pentapetalae</taxon>
        <taxon>rosids</taxon>
        <taxon>malvids</taxon>
        <taxon>Brassicales</taxon>
        <taxon>Brassicaceae</taxon>
        <taxon>Arabideae</taxon>
        <taxon>Arabis</taxon>
    </lineage>
</organism>
<dbReference type="InterPro" id="IPR027079">
    <property type="entry name" value="Tfb1/GTF2H1"/>
</dbReference>
<dbReference type="SUPFAM" id="SSF140383">
    <property type="entry name" value="BSD domain-like"/>
    <property type="match status" value="1"/>
</dbReference>
<dbReference type="InterPro" id="IPR035925">
    <property type="entry name" value="BSD_dom_sf"/>
</dbReference>
<dbReference type="AlphaFoldDB" id="A0A565B8M6"/>
<accession>A0A565B8M6</accession>
<comment type="caution">
    <text evidence="1">The sequence shown here is derived from an EMBL/GenBank/DDBJ whole genome shotgun (WGS) entry which is preliminary data.</text>
</comment>
<dbReference type="GO" id="GO:0006289">
    <property type="term" value="P:nucleotide-excision repair"/>
    <property type="evidence" value="ECO:0007669"/>
    <property type="project" value="InterPro"/>
</dbReference>
<protein>
    <recommendedName>
        <fullName evidence="3">BSD domain-containing protein</fullName>
    </recommendedName>
</protein>
<dbReference type="Gene3D" id="6.10.140.1200">
    <property type="match status" value="1"/>
</dbReference>
<name>A0A565B8M6_9BRAS</name>
<dbReference type="PANTHER" id="PTHR12856">
    <property type="entry name" value="TRANSCRIPTION INITIATION FACTOR IIH-RELATED"/>
    <property type="match status" value="1"/>
</dbReference>
<sequence length="274" mass="31032">MHTCRDFINKDIARCEEESKKSAASTSSEQLSIEELELRFKLLRENSELQRLHKLLVGGKVLTDDEFWDTRKELLCNDSIRKWKQQVGLKNVMISGIKPSTDGQFSSLWLFQTNKVTFNLTPEIIFQISAEKPAVRQAFRNYVPSKDSRDYFESQQGNVLNEPRGGSGAPKRNIHEAYTMLKRSISEITTTGLSDPLIKPEVAFEDAREWQVAHQGAKENCKAPSKPRTQGPDRNVLLGVECGFFGELRTRATPLCIRVPPRTGSSPQHSLLKV</sequence>
<dbReference type="Proteomes" id="UP000489600">
    <property type="component" value="Unassembled WGS sequence"/>
</dbReference>
<evidence type="ECO:0000313" key="2">
    <source>
        <dbReference type="Proteomes" id="UP000489600"/>
    </source>
</evidence>
<evidence type="ECO:0000313" key="1">
    <source>
        <dbReference type="EMBL" id="VVA97892.1"/>
    </source>
</evidence>